<dbReference type="AlphaFoldDB" id="A0AAW2FYY0"/>
<protein>
    <submittedName>
        <fullName evidence="1">Uncharacterized protein</fullName>
    </submittedName>
</protein>
<sequence>MNIRACRTRTAVARVSRRAIRLPRPRGGWPERAAVSDCGCVPPARLVAAHAFRGAIFLEDGYSMQSIG</sequence>
<evidence type="ECO:0000313" key="2">
    <source>
        <dbReference type="Proteomes" id="UP001430953"/>
    </source>
</evidence>
<accession>A0AAW2FYY0</accession>
<organism evidence="1 2">
    <name type="scientific">Cardiocondyla obscurior</name>
    <dbReference type="NCBI Taxonomy" id="286306"/>
    <lineage>
        <taxon>Eukaryota</taxon>
        <taxon>Metazoa</taxon>
        <taxon>Ecdysozoa</taxon>
        <taxon>Arthropoda</taxon>
        <taxon>Hexapoda</taxon>
        <taxon>Insecta</taxon>
        <taxon>Pterygota</taxon>
        <taxon>Neoptera</taxon>
        <taxon>Endopterygota</taxon>
        <taxon>Hymenoptera</taxon>
        <taxon>Apocrita</taxon>
        <taxon>Aculeata</taxon>
        <taxon>Formicoidea</taxon>
        <taxon>Formicidae</taxon>
        <taxon>Myrmicinae</taxon>
        <taxon>Cardiocondyla</taxon>
    </lineage>
</organism>
<proteinExistence type="predicted"/>
<gene>
    <name evidence="1" type="ORF">PUN28_008040</name>
</gene>
<reference evidence="1 2" key="1">
    <citation type="submission" date="2023-03" db="EMBL/GenBank/DDBJ databases">
        <title>High recombination rates correlate with genetic variation in Cardiocondyla obscurior ants.</title>
        <authorList>
            <person name="Errbii M."/>
        </authorList>
    </citation>
    <scope>NUCLEOTIDE SEQUENCE [LARGE SCALE GENOMIC DNA]</scope>
    <source>
        <strain evidence="1">Alpha-2009</strain>
        <tissue evidence="1">Whole body</tissue>
    </source>
</reference>
<dbReference type="EMBL" id="JADYXP020000007">
    <property type="protein sequence ID" value="KAL0120071.1"/>
    <property type="molecule type" value="Genomic_DNA"/>
</dbReference>
<dbReference type="Proteomes" id="UP001430953">
    <property type="component" value="Unassembled WGS sequence"/>
</dbReference>
<name>A0AAW2FYY0_9HYME</name>
<evidence type="ECO:0000313" key="1">
    <source>
        <dbReference type="EMBL" id="KAL0120071.1"/>
    </source>
</evidence>
<comment type="caution">
    <text evidence="1">The sequence shown here is derived from an EMBL/GenBank/DDBJ whole genome shotgun (WGS) entry which is preliminary data.</text>
</comment>
<keyword evidence="2" id="KW-1185">Reference proteome</keyword>